<comment type="subunit">
    <text evidence="5">Homohexamer.</text>
</comment>
<feature type="binding site" evidence="5">
    <location>
        <position position="71"/>
    </location>
    <ligand>
        <name>Mg(2+)</name>
        <dbReference type="ChEBI" id="CHEBI:18420"/>
        <label>2</label>
    </ligand>
</feature>
<accession>E8Q6Q9</accession>
<evidence type="ECO:0000313" key="7">
    <source>
        <dbReference type="Proteomes" id="UP000007464"/>
    </source>
</evidence>
<dbReference type="HAMAP" id="MF_00209">
    <property type="entry name" value="Inorganic_PPase"/>
    <property type="match status" value="1"/>
</dbReference>
<keyword evidence="7" id="KW-1185">Reference proteome</keyword>
<feature type="binding site" evidence="5">
    <location>
        <position position="44"/>
    </location>
    <ligand>
        <name>substrate</name>
    </ligand>
</feature>
<dbReference type="SUPFAM" id="SSF50324">
    <property type="entry name" value="Inorganic pyrophosphatase"/>
    <property type="match status" value="1"/>
</dbReference>
<comment type="cofactor">
    <cofactor evidence="1 5">
        <name>Mg(2+)</name>
        <dbReference type="ChEBI" id="CHEBI:18420"/>
    </cofactor>
</comment>
<comment type="similarity">
    <text evidence="5">Belongs to the PPase family.</text>
</comment>
<dbReference type="OrthoDB" id="5187599at2"/>
<protein>
    <recommendedName>
        <fullName evidence="5">Inorganic pyrophosphatase</fullName>
        <ecNumber evidence="5">3.6.1.1</ecNumber>
    </recommendedName>
    <alternativeName>
        <fullName evidence="5">Pyrophosphate phospho-hydrolase</fullName>
        <shortName evidence="5">PPase</shortName>
    </alternativeName>
</protein>
<feature type="binding site" evidence="5">
    <location>
        <position position="30"/>
    </location>
    <ligand>
        <name>substrate</name>
    </ligand>
</feature>
<feature type="binding site" evidence="5">
    <location>
        <position position="142"/>
    </location>
    <ligand>
        <name>substrate</name>
    </ligand>
</feature>
<dbReference type="PANTHER" id="PTHR10286">
    <property type="entry name" value="INORGANIC PYROPHOSPHATASE"/>
    <property type="match status" value="1"/>
</dbReference>
<dbReference type="EMBL" id="CP002189">
    <property type="protein sequence ID" value="ADV33500.1"/>
    <property type="molecule type" value="Genomic_DNA"/>
</dbReference>
<keyword evidence="3 5" id="KW-0378">Hydrolase</keyword>
<organism evidence="6 7">
    <name type="scientific">Blochmanniella vafra (strain BVAF)</name>
    <dbReference type="NCBI Taxonomy" id="859654"/>
    <lineage>
        <taxon>Bacteria</taxon>
        <taxon>Pseudomonadati</taxon>
        <taxon>Pseudomonadota</taxon>
        <taxon>Gammaproteobacteria</taxon>
        <taxon>Enterobacterales</taxon>
        <taxon>Enterobacteriaceae</taxon>
        <taxon>ant endosymbionts</taxon>
        <taxon>Candidatus Blochmanniella</taxon>
    </lineage>
</organism>
<feature type="binding site" evidence="5">
    <location>
        <position position="103"/>
    </location>
    <ligand>
        <name>Mg(2+)</name>
        <dbReference type="ChEBI" id="CHEBI:18420"/>
        <label>1</label>
    </ligand>
</feature>
<dbReference type="HOGENOM" id="CLU_073198_1_0_6"/>
<dbReference type="GO" id="GO:0000287">
    <property type="term" value="F:magnesium ion binding"/>
    <property type="evidence" value="ECO:0007669"/>
    <property type="project" value="UniProtKB-UniRule"/>
</dbReference>
<evidence type="ECO:0000256" key="5">
    <source>
        <dbReference type="HAMAP-Rule" id="MF_00209"/>
    </source>
</evidence>
<comment type="subcellular location">
    <subcellularLocation>
        <location evidence="5">Cytoplasm</location>
    </subcellularLocation>
</comment>
<dbReference type="GO" id="GO:0006796">
    <property type="term" value="P:phosphate-containing compound metabolic process"/>
    <property type="evidence" value="ECO:0007669"/>
    <property type="project" value="InterPro"/>
</dbReference>
<dbReference type="RefSeq" id="WP_013516425.1">
    <property type="nucleotide sequence ID" value="NC_014909.2"/>
</dbReference>
<dbReference type="Gene3D" id="3.90.80.10">
    <property type="entry name" value="Inorganic pyrophosphatase"/>
    <property type="match status" value="1"/>
</dbReference>
<feature type="binding site" evidence="5">
    <location>
        <position position="66"/>
    </location>
    <ligand>
        <name>Mg(2+)</name>
        <dbReference type="ChEBI" id="CHEBI:18420"/>
        <label>1</label>
    </ligand>
</feature>
<evidence type="ECO:0000256" key="3">
    <source>
        <dbReference type="ARBA" id="ARBA00022801"/>
    </source>
</evidence>
<dbReference type="NCBIfam" id="NF002317">
    <property type="entry name" value="PRK01250.1"/>
    <property type="match status" value="1"/>
</dbReference>
<keyword evidence="5" id="KW-0963">Cytoplasm</keyword>
<dbReference type="AlphaFoldDB" id="E8Q6Q9"/>
<evidence type="ECO:0000256" key="1">
    <source>
        <dbReference type="ARBA" id="ARBA00001946"/>
    </source>
</evidence>
<gene>
    <name evidence="5 6" type="primary">ppa</name>
    <name evidence="6" type="ordered locus">BVAF_091</name>
</gene>
<sequence>MTLQQVLAGNNIPEDIYVIIEIPAHSSPIKYEIDKETGVVFVDRFISTPMFYPCNYGYINNTLSLDGDAIDVLVPTPYPLLIGSVINCKPIGMLDMIDEEGEDYKIIAVPNNKISNQYHLIQDIDQCPTFLREQICYFFQHYKDLTANKWVTIREWKNADSAKTEILNAYQRSIIKNKRHQLK</sequence>
<feature type="binding site" evidence="5">
    <location>
        <position position="71"/>
    </location>
    <ligand>
        <name>Mg(2+)</name>
        <dbReference type="ChEBI" id="CHEBI:18420"/>
        <label>1</label>
    </ligand>
</feature>
<keyword evidence="4 5" id="KW-0460">Magnesium</keyword>
<dbReference type="CDD" id="cd00412">
    <property type="entry name" value="pyrophosphatase"/>
    <property type="match status" value="1"/>
</dbReference>
<name>E8Q6Q9_BLOVB</name>
<dbReference type="KEGG" id="bva:BVAF_091"/>
<keyword evidence="2 5" id="KW-0479">Metal-binding</keyword>
<evidence type="ECO:0000256" key="4">
    <source>
        <dbReference type="ARBA" id="ARBA00022842"/>
    </source>
</evidence>
<dbReference type="Pfam" id="PF00719">
    <property type="entry name" value="Pyrophosphatase"/>
    <property type="match status" value="1"/>
</dbReference>
<dbReference type="Proteomes" id="UP000007464">
    <property type="component" value="Chromosome"/>
</dbReference>
<dbReference type="STRING" id="859654.BVAF_091"/>
<dbReference type="InterPro" id="IPR036649">
    <property type="entry name" value="Pyrophosphatase_sf"/>
</dbReference>
<comment type="function">
    <text evidence="5">Catalyzes the hydrolysis of inorganic pyrophosphate (PPi) forming two phosphate ions.</text>
</comment>
<proteinExistence type="inferred from homology"/>
<dbReference type="GO" id="GO:0005737">
    <property type="term" value="C:cytoplasm"/>
    <property type="evidence" value="ECO:0007669"/>
    <property type="project" value="UniProtKB-SubCell"/>
</dbReference>
<reference evidence="6 7" key="1">
    <citation type="journal article" date="2010" name="BMC Genomics">
        <title>Unprecedented loss of ammonia assimilation capability in a urease-encoding bacterial mutualist.</title>
        <authorList>
            <person name="Williams L.E."/>
            <person name="Wernegreen J.J."/>
        </authorList>
    </citation>
    <scope>NUCLEOTIDE SEQUENCE [LARGE SCALE GENOMIC DNA]</scope>
    <source>
        <strain evidence="6 7">BVAF</strain>
    </source>
</reference>
<dbReference type="GO" id="GO:0004427">
    <property type="term" value="F:inorganic diphosphate phosphatase activity"/>
    <property type="evidence" value="ECO:0007669"/>
    <property type="project" value="UniProtKB-UniRule"/>
</dbReference>
<dbReference type="EC" id="3.6.1.1" evidence="5"/>
<dbReference type="InterPro" id="IPR008162">
    <property type="entry name" value="Pyrophosphatase"/>
</dbReference>
<comment type="catalytic activity">
    <reaction evidence="5">
        <text>diphosphate + H2O = 2 phosphate + H(+)</text>
        <dbReference type="Rhea" id="RHEA:24576"/>
        <dbReference type="ChEBI" id="CHEBI:15377"/>
        <dbReference type="ChEBI" id="CHEBI:15378"/>
        <dbReference type="ChEBI" id="CHEBI:33019"/>
        <dbReference type="ChEBI" id="CHEBI:43474"/>
        <dbReference type="EC" id="3.6.1.1"/>
    </reaction>
</comment>
<feature type="binding site" evidence="5">
    <location>
        <position position="56"/>
    </location>
    <ligand>
        <name>substrate</name>
    </ligand>
</feature>
<evidence type="ECO:0000256" key="2">
    <source>
        <dbReference type="ARBA" id="ARBA00022723"/>
    </source>
</evidence>
<evidence type="ECO:0000313" key="6">
    <source>
        <dbReference type="EMBL" id="ADV33500.1"/>
    </source>
</evidence>